<evidence type="ECO:0000313" key="2">
    <source>
        <dbReference type="EMBL" id="BES93854.1"/>
    </source>
</evidence>
<sequence>MGREKRRKIHSPPFKFIGVDHFSYRCHFFDLRHFTPLAGRPLLRTGYIRDCAERRDCASRRRRTHDRGTGSSSGRRNGRSRRGRSPPGGLQSLRVPPLPARRSFPSFQRELPPSRTSGSQFPIAFSLLISRHVTGGVNPPLGESERAARTLRNVEGGYGTGLKFA</sequence>
<dbReference type="Proteomes" id="UP001307889">
    <property type="component" value="Chromosome 4"/>
</dbReference>
<dbReference type="EMBL" id="AP028912">
    <property type="protein sequence ID" value="BES93854.1"/>
    <property type="molecule type" value="Genomic_DNA"/>
</dbReference>
<proteinExistence type="predicted"/>
<organism evidence="2 3">
    <name type="scientific">Nesidiocoris tenuis</name>
    <dbReference type="NCBI Taxonomy" id="355587"/>
    <lineage>
        <taxon>Eukaryota</taxon>
        <taxon>Metazoa</taxon>
        <taxon>Ecdysozoa</taxon>
        <taxon>Arthropoda</taxon>
        <taxon>Hexapoda</taxon>
        <taxon>Insecta</taxon>
        <taxon>Pterygota</taxon>
        <taxon>Neoptera</taxon>
        <taxon>Paraneoptera</taxon>
        <taxon>Hemiptera</taxon>
        <taxon>Heteroptera</taxon>
        <taxon>Panheteroptera</taxon>
        <taxon>Cimicomorpha</taxon>
        <taxon>Miridae</taxon>
        <taxon>Dicyphina</taxon>
        <taxon>Nesidiocoris</taxon>
    </lineage>
</organism>
<accession>A0ABN7ARD9</accession>
<name>A0ABN7ARD9_9HEMI</name>
<feature type="region of interest" description="Disordered" evidence="1">
    <location>
        <begin position="56"/>
        <end position="118"/>
    </location>
</feature>
<evidence type="ECO:0000313" key="3">
    <source>
        <dbReference type="Proteomes" id="UP001307889"/>
    </source>
</evidence>
<reference evidence="2 3" key="1">
    <citation type="submission" date="2023-09" db="EMBL/GenBank/DDBJ databases">
        <title>Nesidiocoris tenuis whole genome shotgun sequence.</title>
        <authorList>
            <person name="Shibata T."/>
            <person name="Shimoda M."/>
            <person name="Kobayashi T."/>
            <person name="Uehara T."/>
        </authorList>
    </citation>
    <scope>NUCLEOTIDE SEQUENCE [LARGE SCALE GENOMIC DNA]</scope>
    <source>
        <strain evidence="2 3">Japan</strain>
    </source>
</reference>
<evidence type="ECO:0000256" key="1">
    <source>
        <dbReference type="SAM" id="MobiDB-lite"/>
    </source>
</evidence>
<protein>
    <submittedName>
        <fullName evidence="2">Uncharacterized protein</fullName>
    </submittedName>
</protein>
<gene>
    <name evidence="2" type="ORF">NTJ_06664</name>
</gene>
<keyword evidence="3" id="KW-1185">Reference proteome</keyword>